<dbReference type="Gene3D" id="2.60.40.10">
    <property type="entry name" value="Immunoglobulins"/>
    <property type="match status" value="1"/>
</dbReference>
<dbReference type="SUPFAM" id="SSF49265">
    <property type="entry name" value="Fibronectin type III"/>
    <property type="match status" value="1"/>
</dbReference>
<organism evidence="3 4">
    <name type="scientific">Pogona vitticeps</name>
    <name type="common">central bearded dragon</name>
    <dbReference type="NCBI Taxonomy" id="103695"/>
    <lineage>
        <taxon>Eukaryota</taxon>
        <taxon>Metazoa</taxon>
        <taxon>Chordata</taxon>
        <taxon>Craniata</taxon>
        <taxon>Vertebrata</taxon>
        <taxon>Euteleostomi</taxon>
        <taxon>Lepidosauria</taxon>
        <taxon>Squamata</taxon>
        <taxon>Bifurcata</taxon>
        <taxon>Unidentata</taxon>
        <taxon>Episquamata</taxon>
        <taxon>Toxicofera</taxon>
        <taxon>Iguania</taxon>
        <taxon>Acrodonta</taxon>
        <taxon>Agamidae</taxon>
        <taxon>Amphibolurinae</taxon>
        <taxon>Pogona</taxon>
    </lineage>
</organism>
<dbReference type="InterPro" id="IPR036116">
    <property type="entry name" value="FN3_sf"/>
</dbReference>
<sequence>MHQLYRSHINLAGESSDTSTISPGNSAERQNSLLYSTSSLPLSFDDLLAGLPVPEKTTRKPPQSRSKKSRNLSVPVDLDVSDGETSISDSSSESPVCVELPPQPFIYEHTVSSISAQVSWTRPRSGELVSFYELQLQEARPDGQGNSIRWVCSQTEEHLENLTPDTQYLIRVRALNVAGAGKWSAPYKFGTMPPVPGMPLDPSPVKVTVRRCRKSQKKTIFIP</sequence>
<feature type="compositionally biased region" description="Low complexity" evidence="1">
    <location>
        <begin position="83"/>
        <end position="94"/>
    </location>
</feature>
<dbReference type="InterPro" id="IPR013783">
    <property type="entry name" value="Ig-like_fold"/>
</dbReference>
<evidence type="ECO:0000259" key="2">
    <source>
        <dbReference type="PROSITE" id="PS50853"/>
    </source>
</evidence>
<dbReference type="GeneID" id="110089093"/>
<keyword evidence="3" id="KW-1185">Reference proteome</keyword>
<accession>A0ABM5ESW2</accession>
<feature type="region of interest" description="Disordered" evidence="1">
    <location>
        <begin position="52"/>
        <end position="96"/>
    </location>
</feature>
<name>A0ABM5ESW2_9SAUR</name>
<reference evidence="4" key="1">
    <citation type="submission" date="2025-08" db="UniProtKB">
        <authorList>
            <consortium name="RefSeq"/>
        </authorList>
    </citation>
    <scope>IDENTIFICATION</scope>
</reference>
<dbReference type="PROSITE" id="PS50853">
    <property type="entry name" value="FN3"/>
    <property type="match status" value="1"/>
</dbReference>
<evidence type="ECO:0000313" key="3">
    <source>
        <dbReference type="Proteomes" id="UP001652642"/>
    </source>
</evidence>
<feature type="region of interest" description="Disordered" evidence="1">
    <location>
        <begin position="1"/>
        <end position="27"/>
    </location>
</feature>
<dbReference type="CDD" id="cd00063">
    <property type="entry name" value="FN3"/>
    <property type="match status" value="1"/>
</dbReference>
<feature type="compositionally biased region" description="Polar residues" evidence="1">
    <location>
        <begin position="13"/>
        <end position="27"/>
    </location>
</feature>
<evidence type="ECO:0000313" key="4">
    <source>
        <dbReference type="RefSeq" id="XP_072836217.1"/>
    </source>
</evidence>
<dbReference type="SMART" id="SM00060">
    <property type="entry name" value="FN3"/>
    <property type="match status" value="1"/>
</dbReference>
<protein>
    <submittedName>
        <fullName evidence="4">Fibronectin type III domain-containing protein 8</fullName>
    </submittedName>
</protein>
<proteinExistence type="predicted"/>
<gene>
    <name evidence="4" type="primary">FNDC8</name>
</gene>
<dbReference type="InterPro" id="IPR003961">
    <property type="entry name" value="FN3_dom"/>
</dbReference>
<dbReference type="PANTHER" id="PTHR32430">
    <property type="entry name" value="FIBRONECTIN TYPE III DOMAIN-CONTAINING PROTEIN 8"/>
    <property type="match status" value="1"/>
</dbReference>
<dbReference type="Proteomes" id="UP001652642">
    <property type="component" value="Chromosome 9"/>
</dbReference>
<dbReference type="RefSeq" id="XP_072836217.1">
    <property type="nucleotide sequence ID" value="XM_072980116.1"/>
</dbReference>
<feature type="domain" description="Fibronectin type-III" evidence="2">
    <location>
        <begin position="101"/>
        <end position="194"/>
    </location>
</feature>
<dbReference type="PANTHER" id="PTHR32430:SF1">
    <property type="entry name" value="FIBRONECTIN TYPE III DOMAIN-CONTAINING PROTEIN 8"/>
    <property type="match status" value="1"/>
</dbReference>
<dbReference type="Pfam" id="PF00041">
    <property type="entry name" value="fn3"/>
    <property type="match status" value="1"/>
</dbReference>
<evidence type="ECO:0000256" key="1">
    <source>
        <dbReference type="SAM" id="MobiDB-lite"/>
    </source>
</evidence>